<name>A0AC61U477_9MICO</name>
<proteinExistence type="predicted"/>
<dbReference type="Proteomes" id="UP001059663">
    <property type="component" value="Chromosome"/>
</dbReference>
<gene>
    <name evidence="1" type="ORF">LP422_21140</name>
</gene>
<organism evidence="1 2">
    <name type="scientific">Janibacter limosus</name>
    <dbReference type="NCBI Taxonomy" id="53458"/>
    <lineage>
        <taxon>Bacteria</taxon>
        <taxon>Bacillati</taxon>
        <taxon>Actinomycetota</taxon>
        <taxon>Actinomycetes</taxon>
        <taxon>Micrococcales</taxon>
        <taxon>Intrasporangiaceae</taxon>
        <taxon>Janibacter</taxon>
    </lineage>
</organism>
<evidence type="ECO:0000313" key="2">
    <source>
        <dbReference type="Proteomes" id="UP001059663"/>
    </source>
</evidence>
<sequence length="48" mass="5633">MTRPSHRARRRSRAPRGDVEDMSPLDESAVCSGIARRWPDIRPFDRLR</sequence>
<dbReference type="EMBL" id="CP087977">
    <property type="protein sequence ID" value="UUZ44768.1"/>
    <property type="molecule type" value="Genomic_DNA"/>
</dbReference>
<reference evidence="1" key="1">
    <citation type="submission" date="2021-11" db="EMBL/GenBank/DDBJ databases">
        <title>Study of the species diversity of bacterial strains isolated from a unique natural object - Shulgan-Tash cave (Bashkiria).</title>
        <authorList>
            <person name="Sazanova A.L."/>
            <person name="Chirak E.R."/>
            <person name="Safronova V.I."/>
        </authorList>
    </citation>
    <scope>NUCLEOTIDE SEQUENCE</scope>
    <source>
        <strain evidence="1">P1</strain>
    </source>
</reference>
<evidence type="ECO:0000313" key="1">
    <source>
        <dbReference type="EMBL" id="UUZ44768.1"/>
    </source>
</evidence>
<protein>
    <submittedName>
        <fullName evidence="1">Uncharacterized protein</fullName>
    </submittedName>
</protein>
<accession>A0AC61U477</accession>